<gene>
    <name evidence="1" type="ORF">UJA718_LOCUS49361</name>
</gene>
<proteinExistence type="predicted"/>
<keyword evidence="2" id="KW-1185">Reference proteome</keyword>
<dbReference type="EMBL" id="CAJOBP010103262">
    <property type="protein sequence ID" value="CAF4982014.1"/>
    <property type="molecule type" value="Genomic_DNA"/>
</dbReference>
<feature type="non-terminal residue" evidence="1">
    <location>
        <position position="59"/>
    </location>
</feature>
<organism evidence="1 2">
    <name type="scientific">Rotaria socialis</name>
    <dbReference type="NCBI Taxonomy" id="392032"/>
    <lineage>
        <taxon>Eukaryota</taxon>
        <taxon>Metazoa</taxon>
        <taxon>Spiralia</taxon>
        <taxon>Gnathifera</taxon>
        <taxon>Rotifera</taxon>
        <taxon>Eurotatoria</taxon>
        <taxon>Bdelloidea</taxon>
        <taxon>Philodinida</taxon>
        <taxon>Philodinidae</taxon>
        <taxon>Rotaria</taxon>
    </lineage>
</organism>
<reference evidence="1" key="1">
    <citation type="submission" date="2021-02" db="EMBL/GenBank/DDBJ databases">
        <authorList>
            <person name="Nowell W R."/>
        </authorList>
    </citation>
    <scope>NUCLEOTIDE SEQUENCE</scope>
</reference>
<evidence type="ECO:0000313" key="2">
    <source>
        <dbReference type="Proteomes" id="UP000663873"/>
    </source>
</evidence>
<name>A0A821ZLW0_9BILA</name>
<accession>A0A821ZLW0</accession>
<protein>
    <submittedName>
        <fullName evidence="1">Uncharacterized protein</fullName>
    </submittedName>
</protein>
<evidence type="ECO:0000313" key="1">
    <source>
        <dbReference type="EMBL" id="CAF4982014.1"/>
    </source>
</evidence>
<dbReference type="AlphaFoldDB" id="A0A821ZLW0"/>
<dbReference type="Proteomes" id="UP000663873">
    <property type="component" value="Unassembled WGS sequence"/>
</dbReference>
<comment type="caution">
    <text evidence="1">The sequence shown here is derived from an EMBL/GenBank/DDBJ whole genome shotgun (WGS) entry which is preliminary data.</text>
</comment>
<sequence>MLAHYLSTHCNRLLMCNICPSITLVRFLRLRSLTMIEPTESQFNSIQSRSLPMLEYLRS</sequence>